<dbReference type="AlphaFoldDB" id="A0A2S9H4R4"/>
<keyword evidence="3" id="KW-0808">Transferase</keyword>
<name>A0A2S9H4R4_9BURK</name>
<evidence type="ECO:0000256" key="1">
    <source>
        <dbReference type="ARBA" id="ARBA00000085"/>
    </source>
</evidence>
<comment type="caution">
    <text evidence="9">The sequence shown here is derived from an EMBL/GenBank/DDBJ whole genome shotgun (WGS) entry which is preliminary data.</text>
</comment>
<dbReference type="EMBL" id="PUGF01000001">
    <property type="protein sequence ID" value="PRC94958.1"/>
    <property type="molecule type" value="Genomic_DNA"/>
</dbReference>
<evidence type="ECO:0000256" key="7">
    <source>
        <dbReference type="ARBA" id="ARBA00023012"/>
    </source>
</evidence>
<evidence type="ECO:0000256" key="3">
    <source>
        <dbReference type="ARBA" id="ARBA00022679"/>
    </source>
</evidence>
<dbReference type="GO" id="GO:0005524">
    <property type="term" value="F:ATP binding"/>
    <property type="evidence" value="ECO:0007669"/>
    <property type="project" value="UniProtKB-KW"/>
</dbReference>
<dbReference type="InterPro" id="IPR005467">
    <property type="entry name" value="His_kinase_dom"/>
</dbReference>
<dbReference type="SUPFAM" id="SSF55874">
    <property type="entry name" value="ATPase domain of HSP90 chaperone/DNA topoisomerase II/histidine kinase"/>
    <property type="match status" value="1"/>
</dbReference>
<dbReference type="PRINTS" id="PR00344">
    <property type="entry name" value="BCTRLSENSOR"/>
</dbReference>
<dbReference type="InterPro" id="IPR003594">
    <property type="entry name" value="HATPase_dom"/>
</dbReference>
<dbReference type="PANTHER" id="PTHR43065:SF46">
    <property type="entry name" value="C4-DICARBOXYLATE TRANSPORT SENSOR PROTEIN DCTB"/>
    <property type="match status" value="1"/>
</dbReference>
<dbReference type="PROSITE" id="PS50109">
    <property type="entry name" value="HIS_KIN"/>
    <property type="match status" value="1"/>
</dbReference>
<dbReference type="GO" id="GO:0000160">
    <property type="term" value="P:phosphorelay signal transduction system"/>
    <property type="evidence" value="ECO:0007669"/>
    <property type="project" value="UniProtKB-KW"/>
</dbReference>
<evidence type="ECO:0000256" key="5">
    <source>
        <dbReference type="ARBA" id="ARBA00022777"/>
    </source>
</evidence>
<dbReference type="Gene3D" id="3.30.565.10">
    <property type="entry name" value="Histidine kinase-like ATPase, C-terminal domain"/>
    <property type="match status" value="1"/>
</dbReference>
<keyword evidence="5 9" id="KW-0418">Kinase</keyword>
<dbReference type="InterPro" id="IPR036890">
    <property type="entry name" value="HATPase_C_sf"/>
</dbReference>
<reference evidence="9 10" key="1">
    <citation type="submission" date="2018-02" db="EMBL/GenBank/DDBJ databases">
        <title>Solimicrobium silvestre gen. nov., sp. nov., isolated from alpine forest soil.</title>
        <authorList>
            <person name="Margesin R."/>
            <person name="Albuquerque L."/>
            <person name="Zhang D.-C."/>
            <person name="Froufe H.J.C."/>
            <person name="Severino R."/>
            <person name="Roxo I."/>
            <person name="Egas C."/>
            <person name="Da Costa M.S."/>
        </authorList>
    </citation>
    <scope>NUCLEOTIDE SEQUENCE [LARGE SCALE GENOMIC DNA]</scope>
    <source>
        <strain evidence="9 10">S20-91</strain>
    </source>
</reference>
<evidence type="ECO:0000256" key="4">
    <source>
        <dbReference type="ARBA" id="ARBA00022741"/>
    </source>
</evidence>
<dbReference type="GO" id="GO:0004673">
    <property type="term" value="F:protein histidine kinase activity"/>
    <property type="evidence" value="ECO:0007669"/>
    <property type="project" value="UniProtKB-EC"/>
</dbReference>
<dbReference type="RefSeq" id="WP_243405259.1">
    <property type="nucleotide sequence ID" value="NZ_PUGF01000001.1"/>
</dbReference>
<dbReference type="EC" id="2.7.13.3" evidence="2"/>
<gene>
    <name evidence="9" type="ORF">S2091_0153</name>
</gene>
<proteinExistence type="predicted"/>
<protein>
    <recommendedName>
        <fullName evidence="2">histidine kinase</fullName>
        <ecNumber evidence="2">2.7.13.3</ecNumber>
    </recommendedName>
</protein>
<comment type="catalytic activity">
    <reaction evidence="1">
        <text>ATP + protein L-histidine = ADP + protein N-phospho-L-histidine.</text>
        <dbReference type="EC" id="2.7.13.3"/>
    </reaction>
</comment>
<dbReference type="Proteomes" id="UP000237839">
    <property type="component" value="Unassembled WGS sequence"/>
</dbReference>
<evidence type="ECO:0000256" key="6">
    <source>
        <dbReference type="ARBA" id="ARBA00022840"/>
    </source>
</evidence>
<evidence type="ECO:0000256" key="2">
    <source>
        <dbReference type="ARBA" id="ARBA00012438"/>
    </source>
</evidence>
<evidence type="ECO:0000313" key="9">
    <source>
        <dbReference type="EMBL" id="PRC94958.1"/>
    </source>
</evidence>
<dbReference type="SMART" id="SM00387">
    <property type="entry name" value="HATPase_c"/>
    <property type="match status" value="1"/>
</dbReference>
<dbReference type="InterPro" id="IPR004358">
    <property type="entry name" value="Sig_transdc_His_kin-like_C"/>
</dbReference>
<sequence>MAFKFGIPTRFRITVYVITLMGLAAFAAQNSHAPRLIVTCGLLALLITEMLRRALHTLERQSQRPAQEIAVAIPLHQQTLAANLLTLEAHLEHAPIALFCGSQSAGNELVTPLNTYARRLIAPGRVSNLPSFYAKLAASDNGQRNIINFDTERGQERALVSINNIHIHGAAQRLIAILPIESELETVAFNAWQQLVHVLTHEIMNSLTPVASLSRTAHDLLAEMREKIGATIAEKTHAELIDAQEIGNDLSTALDAISRRSDSLVGFVSNYRSLTNVPTAAPERVRIQQLFSRLAALVDPAWQAGGGKATFTVEPTSLELMIDSGQLEQALINLLRNAAEATADVKNRAVTVNARLTRGSRLRIEISDNGPGVPESLIPHIFTPFFTTKTKGSGIGLAMVRQLVHGNGGTVRYVKAANQGARFILTF</sequence>
<dbReference type="Pfam" id="PF02518">
    <property type="entry name" value="HATPase_c"/>
    <property type="match status" value="1"/>
</dbReference>
<keyword evidence="7" id="KW-0902">Two-component regulatory system</keyword>
<dbReference type="CDD" id="cd00075">
    <property type="entry name" value="HATPase"/>
    <property type="match status" value="1"/>
</dbReference>
<feature type="domain" description="Histidine kinase" evidence="8">
    <location>
        <begin position="198"/>
        <end position="427"/>
    </location>
</feature>
<keyword evidence="10" id="KW-1185">Reference proteome</keyword>
<keyword evidence="4" id="KW-0547">Nucleotide-binding</keyword>
<evidence type="ECO:0000259" key="8">
    <source>
        <dbReference type="PROSITE" id="PS50109"/>
    </source>
</evidence>
<accession>A0A2S9H4R4</accession>
<dbReference type="PANTHER" id="PTHR43065">
    <property type="entry name" value="SENSOR HISTIDINE KINASE"/>
    <property type="match status" value="1"/>
</dbReference>
<keyword evidence="6" id="KW-0067">ATP-binding</keyword>
<organism evidence="9 10">
    <name type="scientific">Solimicrobium silvestre</name>
    <dbReference type="NCBI Taxonomy" id="2099400"/>
    <lineage>
        <taxon>Bacteria</taxon>
        <taxon>Pseudomonadati</taxon>
        <taxon>Pseudomonadota</taxon>
        <taxon>Betaproteobacteria</taxon>
        <taxon>Burkholderiales</taxon>
        <taxon>Oxalobacteraceae</taxon>
        <taxon>Solimicrobium</taxon>
    </lineage>
</organism>
<evidence type="ECO:0000313" key="10">
    <source>
        <dbReference type="Proteomes" id="UP000237839"/>
    </source>
</evidence>